<dbReference type="Proteomes" id="UP000315440">
    <property type="component" value="Unassembled WGS sequence"/>
</dbReference>
<comment type="caution">
    <text evidence="2">The sequence shown here is derived from an EMBL/GenBank/DDBJ whole genome shotgun (WGS) entry which is preliminary data.</text>
</comment>
<evidence type="ECO:0000256" key="1">
    <source>
        <dbReference type="SAM" id="MobiDB-lite"/>
    </source>
</evidence>
<dbReference type="EMBL" id="SJPQ01000001">
    <property type="protein sequence ID" value="TWT90038.1"/>
    <property type="molecule type" value="Genomic_DNA"/>
</dbReference>
<organism evidence="2 3">
    <name type="scientific">Pseudobythopirellula maris</name>
    <dbReference type="NCBI Taxonomy" id="2527991"/>
    <lineage>
        <taxon>Bacteria</taxon>
        <taxon>Pseudomonadati</taxon>
        <taxon>Planctomycetota</taxon>
        <taxon>Planctomycetia</taxon>
        <taxon>Pirellulales</taxon>
        <taxon>Lacipirellulaceae</taxon>
        <taxon>Pseudobythopirellula</taxon>
    </lineage>
</organism>
<name>A0A5C5ZSJ8_9BACT</name>
<gene>
    <name evidence="2" type="ORF">Mal64_04210</name>
</gene>
<dbReference type="AlphaFoldDB" id="A0A5C5ZSJ8"/>
<sequence precursor="true">MIATVYPVGGACPRCEKRFLLYAFGRAAFVLSLIAASGVAGAQTASEAEGPLVSPLPGSLPEPAPSASEPAVFKPLDPPPGARRLAPNDEVWVDAARSTVYVGGVVCLREGFLEMFACPRESKEHESVVAVNSPAFLIHTALLAVGAEPGSPVRFQPKYVPPKGDEILVRVEWRGPNGEIERTTAQQWVRGVKDRQPMKLPFVFAGSGFWTDEDTGKQHYLAESGDMICVSNFGTAMLDVPVESTQANEGLLFEAATEKIPPLGTPVRLVLTPKKAAEKPPAAAAESALESAR</sequence>
<feature type="region of interest" description="Disordered" evidence="1">
    <location>
        <begin position="50"/>
        <end position="80"/>
    </location>
</feature>
<proteinExistence type="predicted"/>
<feature type="compositionally biased region" description="Low complexity" evidence="1">
    <location>
        <begin position="279"/>
        <end position="293"/>
    </location>
</feature>
<keyword evidence="3" id="KW-1185">Reference proteome</keyword>
<feature type="region of interest" description="Disordered" evidence="1">
    <location>
        <begin position="273"/>
        <end position="293"/>
    </location>
</feature>
<protein>
    <submittedName>
        <fullName evidence="2">Uncharacterized protein</fullName>
    </submittedName>
</protein>
<dbReference type="InterPro" id="IPR047750">
    <property type="entry name" value="YdjY-like"/>
</dbReference>
<accession>A0A5C5ZSJ8</accession>
<evidence type="ECO:0000313" key="2">
    <source>
        <dbReference type="EMBL" id="TWT90038.1"/>
    </source>
</evidence>
<reference evidence="2 3" key="1">
    <citation type="submission" date="2019-02" db="EMBL/GenBank/DDBJ databases">
        <title>Deep-cultivation of Planctomycetes and their phenomic and genomic characterization uncovers novel biology.</title>
        <authorList>
            <person name="Wiegand S."/>
            <person name="Jogler M."/>
            <person name="Boedeker C."/>
            <person name="Pinto D."/>
            <person name="Vollmers J."/>
            <person name="Rivas-Marin E."/>
            <person name="Kohn T."/>
            <person name="Peeters S.H."/>
            <person name="Heuer A."/>
            <person name="Rast P."/>
            <person name="Oberbeckmann S."/>
            <person name="Bunk B."/>
            <person name="Jeske O."/>
            <person name="Meyerdierks A."/>
            <person name="Storesund J.E."/>
            <person name="Kallscheuer N."/>
            <person name="Luecker S."/>
            <person name="Lage O.M."/>
            <person name="Pohl T."/>
            <person name="Merkel B.J."/>
            <person name="Hornburger P."/>
            <person name="Mueller R.-W."/>
            <person name="Bruemmer F."/>
            <person name="Labrenz M."/>
            <person name="Spormann A.M."/>
            <person name="Op Den Camp H."/>
            <person name="Overmann J."/>
            <person name="Amann R."/>
            <person name="Jetten M.S.M."/>
            <person name="Mascher T."/>
            <person name="Medema M.H."/>
            <person name="Devos D.P."/>
            <person name="Kaster A.-K."/>
            <person name="Ovreas L."/>
            <person name="Rohde M."/>
            <person name="Galperin M.Y."/>
            <person name="Jogler C."/>
        </authorList>
    </citation>
    <scope>NUCLEOTIDE SEQUENCE [LARGE SCALE GENOMIC DNA]</scope>
    <source>
        <strain evidence="2 3">Mal64</strain>
    </source>
</reference>
<evidence type="ECO:0000313" key="3">
    <source>
        <dbReference type="Proteomes" id="UP000315440"/>
    </source>
</evidence>
<dbReference type="NCBIfam" id="NF040466">
    <property type="entry name" value="ydjY_domain"/>
    <property type="match status" value="1"/>
</dbReference>